<reference evidence="1" key="1">
    <citation type="submission" date="2019-08" db="EMBL/GenBank/DDBJ databases">
        <title>Genomic characterization of a novel candidate phylum (ARYD3) from a high temperature, high salinity tertiary oil reservoir in north central Oklahoma, USA.</title>
        <authorList>
            <person name="Youssef N.H."/>
            <person name="Yadav A."/>
            <person name="Elshahed M.S."/>
        </authorList>
    </citation>
    <scope>NUCLEOTIDE SEQUENCE [LARGE SCALE GENOMIC DNA]</scope>
    <source>
        <strain evidence="1">ARYD3</strain>
    </source>
</reference>
<organism evidence="1 2">
    <name type="scientific">Candidatus Mcinerneyibacterium aminivorans</name>
    <dbReference type="NCBI Taxonomy" id="2703815"/>
    <lineage>
        <taxon>Bacteria</taxon>
        <taxon>Candidatus Macinerneyibacteriota</taxon>
        <taxon>Candidatus Mcinerneyibacteria</taxon>
        <taxon>Candidatus Mcinerneyibacteriales</taxon>
        <taxon>Candidatus Mcinerneyibacteriaceae</taxon>
        <taxon>Candidatus Mcinerneyibacterium</taxon>
    </lineage>
</organism>
<dbReference type="Proteomes" id="UP000324143">
    <property type="component" value="Unassembled WGS sequence"/>
</dbReference>
<evidence type="ECO:0000313" key="2">
    <source>
        <dbReference type="Proteomes" id="UP000324143"/>
    </source>
</evidence>
<gene>
    <name evidence="1" type="ORF">FXF47_02520</name>
</gene>
<proteinExistence type="predicted"/>
<sequence length="354" mass="42383">MNKRILLFVMLIGIIINTAADVSINNNFYAGYTSNIYKNKSELNDNYAGDNLTIFYNNEAFSIDSYFEYLRYFDYKYGNYIYFNIEPRYIVPLSLKSDLIFKAGINNYLYPNDKYMNNYDYILETTYKYDTLFSLRNLLTLKYRENTFPQNNLDFNEVSISDSLYYYVNLETVLNFYMNYTIVYWEERKLYLDPDTISNKTPKDSKIESKIDLEYIFNNIFISNFIVRFEKQNSDLNSVIQIDENTEKFEKDIYSYNVLELANIINILYENWTLEIENNYLFKKYDERKIFYPDGTIGDETVYNNIYSINVFVEKQVSTNAGINLNFYFENNNSNDYYLDGEGFDIEGGIYYQF</sequence>
<evidence type="ECO:0000313" key="1">
    <source>
        <dbReference type="EMBL" id="TYB31764.1"/>
    </source>
</evidence>
<protein>
    <submittedName>
        <fullName evidence="1">Uncharacterized protein</fullName>
    </submittedName>
</protein>
<name>A0A5D0MDC0_9BACT</name>
<dbReference type="AlphaFoldDB" id="A0A5D0MDC0"/>
<comment type="caution">
    <text evidence="1">The sequence shown here is derived from an EMBL/GenBank/DDBJ whole genome shotgun (WGS) entry which is preliminary data.</text>
</comment>
<keyword evidence="2" id="KW-1185">Reference proteome</keyword>
<accession>A0A5D0MDC0</accession>
<dbReference type="EMBL" id="VSIX01000029">
    <property type="protein sequence ID" value="TYB31764.1"/>
    <property type="molecule type" value="Genomic_DNA"/>
</dbReference>